<proteinExistence type="predicted"/>
<gene>
    <name evidence="2" type="ORF">WN71_032530</name>
</gene>
<feature type="compositionally biased region" description="Basic and acidic residues" evidence="1">
    <location>
        <begin position="541"/>
        <end position="551"/>
    </location>
</feature>
<evidence type="ECO:0000313" key="2">
    <source>
        <dbReference type="EMBL" id="OIJ63560.1"/>
    </source>
</evidence>
<feature type="compositionally biased region" description="Low complexity" evidence="1">
    <location>
        <begin position="467"/>
        <end position="484"/>
    </location>
</feature>
<protein>
    <submittedName>
        <fullName evidence="2">Uncharacterized protein</fullName>
    </submittedName>
</protein>
<dbReference type="Gene3D" id="3.30.590.20">
    <property type="match status" value="1"/>
</dbReference>
<organism evidence="2 3">
    <name type="scientific">Streptomyces mangrovisoli</name>
    <dbReference type="NCBI Taxonomy" id="1428628"/>
    <lineage>
        <taxon>Bacteria</taxon>
        <taxon>Bacillati</taxon>
        <taxon>Actinomycetota</taxon>
        <taxon>Actinomycetes</taxon>
        <taxon>Kitasatosporales</taxon>
        <taxon>Streptomycetaceae</taxon>
        <taxon>Streptomyces</taxon>
    </lineage>
</organism>
<feature type="region of interest" description="Disordered" evidence="1">
    <location>
        <begin position="405"/>
        <end position="551"/>
    </location>
</feature>
<name>A0A1J4NMQ7_9ACTN</name>
<evidence type="ECO:0000256" key="1">
    <source>
        <dbReference type="SAM" id="MobiDB-lite"/>
    </source>
</evidence>
<dbReference type="STRING" id="1428628.WN71_032530"/>
<feature type="compositionally biased region" description="Gly residues" evidence="1">
    <location>
        <begin position="440"/>
        <end position="466"/>
    </location>
</feature>
<sequence>MLVSVTRVGPSRHSLTKTVAVTGAEAGAVLGGARLPLPPGSLGAPEIVPDAPGPGLLTVRCPDAWLGTSAARDETYGYLADVLAALADSARSLRATLHAPGVQLDANGPRPALADDPHAMCTVDDAEQEVLVNLLRRHSPTLIALTGRVRVGGPADRAGSRRLLESREHLATRYLAAPGARYLEHHRGELRRREGISDLLRMDVAPVVGRPGVAAEVVIRCVDAQVSLADLRAQALLLDALALKARRMAARGLRETDVAQRVIDTDRTRAVAEGLRAQFVKPGGRDVGADGGGSGGVSARLAGRRLLRELVPELTLLEASALELLPLLAPLELPDLGLRPLRTQDLLGRAAAGRPGELRDCAEAQLCDPSPGGALREALRETSPGRLELLLANWDAFLAGGVVPTDLPAADSRPRRGDHNNRGGRGGQGDRSGQRAQNRKGGGAPGGRNGNGGENRGSSNGGGSNRGNGSPLNRGNSNSNSTGRNDNRGDNGSGVSNSRSDKGRSDNGRSDDGRNGNRGGSGGTRGGGSADGQQQRRRPGRPADRTDRRDS</sequence>
<accession>A0A1J4NMQ7</accession>
<feature type="compositionally biased region" description="Basic and acidic residues" evidence="1">
    <location>
        <begin position="499"/>
        <end position="515"/>
    </location>
</feature>
<feature type="compositionally biased region" description="Gly residues" evidence="1">
    <location>
        <begin position="516"/>
        <end position="530"/>
    </location>
</feature>
<dbReference type="EMBL" id="LAVA02000097">
    <property type="protein sequence ID" value="OIJ63560.1"/>
    <property type="molecule type" value="Genomic_DNA"/>
</dbReference>
<evidence type="ECO:0000313" key="3">
    <source>
        <dbReference type="Proteomes" id="UP000034196"/>
    </source>
</evidence>
<keyword evidence="3" id="KW-1185">Reference proteome</keyword>
<dbReference type="AlphaFoldDB" id="A0A1J4NMQ7"/>
<comment type="caution">
    <text evidence="2">The sequence shown here is derived from an EMBL/GenBank/DDBJ whole genome shotgun (WGS) entry which is preliminary data.</text>
</comment>
<dbReference type="Proteomes" id="UP000034196">
    <property type="component" value="Unassembled WGS sequence"/>
</dbReference>
<feature type="compositionally biased region" description="Basic and acidic residues" evidence="1">
    <location>
        <begin position="412"/>
        <end position="421"/>
    </location>
</feature>
<reference evidence="2" key="1">
    <citation type="submission" date="2016-10" db="EMBL/GenBank/DDBJ databases">
        <title>Genome sequence of Streptomyces mangrovisoli MUSC 149.</title>
        <authorList>
            <person name="Lee L.-H."/>
            <person name="Ser H.-L."/>
        </authorList>
    </citation>
    <scope>NUCLEOTIDE SEQUENCE [LARGE SCALE GENOMIC DNA]</scope>
    <source>
        <strain evidence="2">MUSC 149</strain>
    </source>
</reference>